<dbReference type="SUPFAM" id="SSF52047">
    <property type="entry name" value="RNI-like"/>
    <property type="match status" value="1"/>
</dbReference>
<evidence type="ECO:0000313" key="2">
    <source>
        <dbReference type="Proteomes" id="UP001215280"/>
    </source>
</evidence>
<reference evidence="1" key="1">
    <citation type="submission" date="2023-03" db="EMBL/GenBank/DDBJ databases">
        <title>Massive genome expansion in bonnet fungi (Mycena s.s.) driven by repeated elements and novel gene families across ecological guilds.</title>
        <authorList>
            <consortium name="Lawrence Berkeley National Laboratory"/>
            <person name="Harder C.B."/>
            <person name="Miyauchi S."/>
            <person name="Viragh M."/>
            <person name="Kuo A."/>
            <person name="Thoen E."/>
            <person name="Andreopoulos B."/>
            <person name="Lu D."/>
            <person name="Skrede I."/>
            <person name="Drula E."/>
            <person name="Henrissat B."/>
            <person name="Morin E."/>
            <person name="Kohler A."/>
            <person name="Barry K."/>
            <person name="LaButti K."/>
            <person name="Morin E."/>
            <person name="Salamov A."/>
            <person name="Lipzen A."/>
            <person name="Mereny Z."/>
            <person name="Hegedus B."/>
            <person name="Baldrian P."/>
            <person name="Stursova M."/>
            <person name="Weitz H."/>
            <person name="Taylor A."/>
            <person name="Grigoriev I.V."/>
            <person name="Nagy L.G."/>
            <person name="Martin F."/>
            <person name="Kauserud H."/>
        </authorList>
    </citation>
    <scope>NUCLEOTIDE SEQUENCE</scope>
    <source>
        <strain evidence="1">CBHHK188m</strain>
    </source>
</reference>
<evidence type="ECO:0000313" key="1">
    <source>
        <dbReference type="EMBL" id="KAJ7718360.1"/>
    </source>
</evidence>
<dbReference type="EMBL" id="JARJLG010000307">
    <property type="protein sequence ID" value="KAJ7718360.1"/>
    <property type="molecule type" value="Genomic_DNA"/>
</dbReference>
<evidence type="ECO:0008006" key="3">
    <source>
        <dbReference type="Google" id="ProtNLM"/>
    </source>
</evidence>
<comment type="caution">
    <text evidence="1">The sequence shown here is derived from an EMBL/GenBank/DDBJ whole genome shotgun (WGS) entry which is preliminary data.</text>
</comment>
<keyword evidence="2" id="KW-1185">Reference proteome</keyword>
<dbReference type="AlphaFoldDB" id="A0AAD7HDN4"/>
<dbReference type="Proteomes" id="UP001215280">
    <property type="component" value="Unassembled WGS sequence"/>
</dbReference>
<name>A0AAD7HDN4_9AGAR</name>
<organism evidence="1 2">
    <name type="scientific">Mycena maculata</name>
    <dbReference type="NCBI Taxonomy" id="230809"/>
    <lineage>
        <taxon>Eukaryota</taxon>
        <taxon>Fungi</taxon>
        <taxon>Dikarya</taxon>
        <taxon>Basidiomycota</taxon>
        <taxon>Agaricomycotina</taxon>
        <taxon>Agaricomycetes</taxon>
        <taxon>Agaricomycetidae</taxon>
        <taxon>Agaricales</taxon>
        <taxon>Marasmiineae</taxon>
        <taxon>Mycenaceae</taxon>
        <taxon>Mycena</taxon>
    </lineage>
</organism>
<proteinExistence type="predicted"/>
<protein>
    <recommendedName>
        <fullName evidence="3">F-box domain-containing protein</fullName>
    </recommendedName>
</protein>
<accession>A0AAD7HDN4</accession>
<sequence length="234" mass="24892">MSLSVHRRSDAGAGDPTPILDAPLLREVIIGAGLNYVFPWPQLTSLTLGRYDPAILKLCPNLVTLQLLPSGNADLSDQAPIVLPSLELLTFPSDFCSIVHQLRLPRLAHIYLRETTVLTAEHATALRQLVASSSVAISRLAVFIKYPAPQTFKCCVAAVPAPTALDLHCGNATKLAPLIAVLARPGALPALHTLDIAGGRVFNDDYGAIADMLGARAGGLRVFALLVQQAYTAF</sequence>
<gene>
    <name evidence="1" type="ORF">DFH07DRAFT_784959</name>
</gene>